<gene>
    <name evidence="1" type="ORF">LRP29_30620</name>
</gene>
<organism evidence="1 2">
    <name type="scientific">Mesorhizobium ciceri</name>
    <dbReference type="NCBI Taxonomy" id="39645"/>
    <lineage>
        <taxon>Bacteria</taxon>
        <taxon>Pseudomonadati</taxon>
        <taxon>Pseudomonadota</taxon>
        <taxon>Alphaproteobacteria</taxon>
        <taxon>Hyphomicrobiales</taxon>
        <taxon>Phyllobacteriaceae</taxon>
        <taxon>Mesorhizobium</taxon>
    </lineage>
</organism>
<dbReference type="EMBL" id="CP088147">
    <property type="protein sequence ID" value="UTU51761.1"/>
    <property type="molecule type" value="Genomic_DNA"/>
</dbReference>
<accession>A0AB38TBV6</accession>
<dbReference type="RefSeq" id="WP_024503100.1">
    <property type="nucleotide sequence ID" value="NZ_CP088147.1"/>
</dbReference>
<name>A0AB38TBV6_9HYPH</name>
<protein>
    <submittedName>
        <fullName evidence="1">Uncharacterized protein</fullName>
    </submittedName>
</protein>
<evidence type="ECO:0000313" key="1">
    <source>
        <dbReference type="EMBL" id="UTU51761.1"/>
    </source>
</evidence>
<sequence length="225" mass="25671">MTRRRWLRVRWPFDMRTLAERLRAIPFTAATQNGFILDRVRPNSLEGRFIERQDISQIVESPLGEKVVYERTEFRGIGFAVNPSYSDLEIINPPRSMSLFLSRLGEACNFEVSVSEIKVDVIRWCELFSKETNRDIKIVSCQMRDIKLTESVMATAILRGANDVRLAADKLTNGASYTNDKIRVQIEGSPINTLILTRQGSASIDKSASEPLLEALRRSLRYSLD</sequence>
<proteinExistence type="predicted"/>
<dbReference type="Proteomes" id="UP001060070">
    <property type="component" value="Chromosome"/>
</dbReference>
<reference evidence="1 2" key="1">
    <citation type="journal article" date="2022" name="Microbiol. Resour. Announc.">
        <title>Complete Genome Sequence of Mesorhizobium ciceri Strain R30, a Rhizobium Used as a Commercial Inoculant for Chickpea in Argentina.</title>
        <authorList>
            <person name="Foresto E."/>
            <person name="Revale S."/>
            <person name="Primo E."/>
            <person name="Nievas F."/>
            <person name="Carezzano E."/>
            <person name="Puente M."/>
            <person name="Alzari P."/>
            <person name="Mart M."/>
            <person name="Ben-Assaya M."/>
            <person name="Mornico D."/>
            <person name="Santoro M."/>
            <person name="Mart F."/>
            <person name="Giordano W."/>
            <person name="Bogino P."/>
        </authorList>
    </citation>
    <scope>NUCLEOTIDE SEQUENCE [LARGE SCALE GENOMIC DNA]</scope>
    <source>
        <strain evidence="1 2">R30</strain>
    </source>
</reference>
<evidence type="ECO:0000313" key="2">
    <source>
        <dbReference type="Proteomes" id="UP001060070"/>
    </source>
</evidence>
<dbReference type="AlphaFoldDB" id="A0AB38TBV6"/>
<keyword evidence="2" id="KW-1185">Reference proteome</keyword>